<accession>A0ABW5LYV0</accession>
<dbReference type="InterPro" id="IPR003661">
    <property type="entry name" value="HisK_dim/P_dom"/>
</dbReference>
<keyword evidence="3" id="KW-0597">Phosphoprotein</keyword>
<dbReference type="GO" id="GO:0005524">
    <property type="term" value="F:ATP binding"/>
    <property type="evidence" value="ECO:0007669"/>
    <property type="project" value="UniProtKB-KW"/>
</dbReference>
<dbReference type="Proteomes" id="UP001597469">
    <property type="component" value="Unassembled WGS sequence"/>
</dbReference>
<dbReference type="InterPro" id="IPR003594">
    <property type="entry name" value="HATPase_dom"/>
</dbReference>
<evidence type="ECO:0000256" key="5">
    <source>
        <dbReference type="ARBA" id="ARBA00022777"/>
    </source>
</evidence>
<dbReference type="SMART" id="SM00387">
    <property type="entry name" value="HATPase_c"/>
    <property type="match status" value="1"/>
</dbReference>
<dbReference type="PROSITE" id="PS50109">
    <property type="entry name" value="HIS_KIN"/>
    <property type="match status" value="1"/>
</dbReference>
<organism evidence="8 9">
    <name type="scientific">Spirosoma soli</name>
    <dbReference type="NCBI Taxonomy" id="1770529"/>
    <lineage>
        <taxon>Bacteria</taxon>
        <taxon>Pseudomonadati</taxon>
        <taxon>Bacteroidota</taxon>
        <taxon>Cytophagia</taxon>
        <taxon>Cytophagales</taxon>
        <taxon>Cytophagaceae</taxon>
        <taxon>Spirosoma</taxon>
    </lineage>
</organism>
<evidence type="ECO:0000313" key="9">
    <source>
        <dbReference type="Proteomes" id="UP001597469"/>
    </source>
</evidence>
<dbReference type="PRINTS" id="PR00344">
    <property type="entry name" value="BCTRLSENSOR"/>
</dbReference>
<dbReference type="CDD" id="cd00082">
    <property type="entry name" value="HisKA"/>
    <property type="match status" value="1"/>
</dbReference>
<dbReference type="PANTHER" id="PTHR42878">
    <property type="entry name" value="TWO-COMPONENT HISTIDINE KINASE"/>
    <property type="match status" value="1"/>
</dbReference>
<dbReference type="Gene3D" id="1.10.287.130">
    <property type="match status" value="1"/>
</dbReference>
<protein>
    <recommendedName>
        <fullName evidence="2">histidine kinase</fullName>
        <ecNumber evidence="2">2.7.13.3</ecNumber>
    </recommendedName>
</protein>
<dbReference type="Gene3D" id="3.30.565.10">
    <property type="entry name" value="Histidine kinase-like ATPase, C-terminal domain"/>
    <property type="match status" value="1"/>
</dbReference>
<dbReference type="InterPro" id="IPR004358">
    <property type="entry name" value="Sig_transdc_His_kin-like_C"/>
</dbReference>
<dbReference type="SUPFAM" id="SSF55874">
    <property type="entry name" value="ATPase domain of HSP90 chaperone/DNA topoisomerase II/histidine kinase"/>
    <property type="match status" value="1"/>
</dbReference>
<dbReference type="InterPro" id="IPR000014">
    <property type="entry name" value="PAS"/>
</dbReference>
<dbReference type="RefSeq" id="WP_381519947.1">
    <property type="nucleotide sequence ID" value="NZ_JBHULN010000002.1"/>
</dbReference>
<dbReference type="SUPFAM" id="SSF55785">
    <property type="entry name" value="PYP-like sensor domain (PAS domain)"/>
    <property type="match status" value="2"/>
</dbReference>
<dbReference type="Pfam" id="PF00512">
    <property type="entry name" value="HisKA"/>
    <property type="match status" value="1"/>
</dbReference>
<dbReference type="EC" id="2.7.13.3" evidence="2"/>
<dbReference type="InterPro" id="IPR005467">
    <property type="entry name" value="His_kinase_dom"/>
</dbReference>
<dbReference type="InterPro" id="IPR050351">
    <property type="entry name" value="BphY/WalK/GraS-like"/>
</dbReference>
<dbReference type="EMBL" id="JBHULN010000002">
    <property type="protein sequence ID" value="MFD2569978.1"/>
    <property type="molecule type" value="Genomic_DNA"/>
</dbReference>
<evidence type="ECO:0000256" key="2">
    <source>
        <dbReference type="ARBA" id="ARBA00012438"/>
    </source>
</evidence>
<proteinExistence type="predicted"/>
<keyword evidence="8" id="KW-0547">Nucleotide-binding</keyword>
<dbReference type="InterPro" id="IPR036890">
    <property type="entry name" value="HATPase_C_sf"/>
</dbReference>
<dbReference type="Pfam" id="PF02518">
    <property type="entry name" value="HATPase_c"/>
    <property type="match status" value="1"/>
</dbReference>
<evidence type="ECO:0000256" key="6">
    <source>
        <dbReference type="ARBA" id="ARBA00023136"/>
    </source>
</evidence>
<dbReference type="InterPro" id="IPR036097">
    <property type="entry name" value="HisK_dim/P_sf"/>
</dbReference>
<keyword evidence="8" id="KW-0067">ATP-binding</keyword>
<reference evidence="9" key="1">
    <citation type="journal article" date="2019" name="Int. J. Syst. Evol. Microbiol.">
        <title>The Global Catalogue of Microorganisms (GCM) 10K type strain sequencing project: providing services to taxonomists for standard genome sequencing and annotation.</title>
        <authorList>
            <consortium name="The Broad Institute Genomics Platform"/>
            <consortium name="The Broad Institute Genome Sequencing Center for Infectious Disease"/>
            <person name="Wu L."/>
            <person name="Ma J."/>
        </authorList>
    </citation>
    <scope>NUCLEOTIDE SEQUENCE [LARGE SCALE GENOMIC DNA]</scope>
    <source>
        <strain evidence="9">KCTC 42805</strain>
    </source>
</reference>
<keyword evidence="4" id="KW-0808">Transferase</keyword>
<sequence>MKSASTTPSESPIQLRAALNLSGSGIMLFDCLRTSTGQIQDFRLVLANRKAEEIAGKSEPDMLNHTGADLFPNTVATGIWQHARHVVEHDEPYETEVNYRATNQPKERWYALKLQKHGDGFAASFTDITVLKQQTLLVENVLNGSINGVIAYEAIRENKGLDVFGLPGSRKVSDLRIRLANEAAARITNTPLGQMIGNTMSALYPAAHASDIFARYVHTIETGEAQRFESFYTYDGVNTWFDISTSKLADGVLVTFVDITATKRYEQELQKSIDNLQRSNQSLERFAYITSHDLQEPLRKIQSFGEMLRHQSEGTISAQSKDLLERMQSAAGRMNTLICDLLSYSRLSSQKRPFERVNLGQVINDVLTDLETAIQTKQAVLDVTSLPLVTGDAVQLRQVFQNLLSNALKFVKPGSIPRIQVECQRLTGREIVPLPGQAVADPYLDQAFFAIRIVDDGIGFDEKYLDRIFTVFQRLHTRNTYQGTGIGLAIVQKAVENHKGYVGAQSRPGSGATFTVYLPDEPYIDTLVIG</sequence>
<name>A0ABW5LYV0_9BACT</name>
<keyword evidence="6" id="KW-0472">Membrane</keyword>
<evidence type="ECO:0000256" key="3">
    <source>
        <dbReference type="ARBA" id="ARBA00022553"/>
    </source>
</evidence>
<dbReference type="InterPro" id="IPR035965">
    <property type="entry name" value="PAS-like_dom_sf"/>
</dbReference>
<comment type="caution">
    <text evidence="8">The sequence shown here is derived from an EMBL/GenBank/DDBJ whole genome shotgun (WGS) entry which is preliminary data.</text>
</comment>
<gene>
    <name evidence="8" type="ORF">ACFSUS_04990</name>
</gene>
<dbReference type="Gene3D" id="3.30.450.20">
    <property type="entry name" value="PAS domain"/>
    <property type="match status" value="2"/>
</dbReference>
<comment type="catalytic activity">
    <reaction evidence="1">
        <text>ATP + protein L-histidine = ADP + protein N-phospho-L-histidine.</text>
        <dbReference type="EC" id="2.7.13.3"/>
    </reaction>
</comment>
<dbReference type="InterPro" id="IPR013656">
    <property type="entry name" value="PAS_4"/>
</dbReference>
<dbReference type="PANTHER" id="PTHR42878:SF15">
    <property type="entry name" value="BACTERIOPHYTOCHROME"/>
    <property type="match status" value="1"/>
</dbReference>
<dbReference type="Pfam" id="PF08448">
    <property type="entry name" value="PAS_4"/>
    <property type="match status" value="2"/>
</dbReference>
<evidence type="ECO:0000259" key="7">
    <source>
        <dbReference type="PROSITE" id="PS50109"/>
    </source>
</evidence>
<feature type="domain" description="Histidine kinase" evidence="7">
    <location>
        <begin position="289"/>
        <end position="522"/>
    </location>
</feature>
<evidence type="ECO:0000256" key="1">
    <source>
        <dbReference type="ARBA" id="ARBA00000085"/>
    </source>
</evidence>
<evidence type="ECO:0000256" key="4">
    <source>
        <dbReference type="ARBA" id="ARBA00022679"/>
    </source>
</evidence>
<evidence type="ECO:0000313" key="8">
    <source>
        <dbReference type="EMBL" id="MFD2569978.1"/>
    </source>
</evidence>
<dbReference type="SMART" id="SM00388">
    <property type="entry name" value="HisKA"/>
    <property type="match status" value="1"/>
</dbReference>
<keyword evidence="9" id="KW-1185">Reference proteome</keyword>
<dbReference type="CDD" id="cd00130">
    <property type="entry name" value="PAS"/>
    <property type="match status" value="1"/>
</dbReference>
<keyword evidence="5" id="KW-0418">Kinase</keyword>
<dbReference type="SUPFAM" id="SSF47384">
    <property type="entry name" value="Homodimeric domain of signal transducing histidine kinase"/>
    <property type="match status" value="1"/>
</dbReference>